<reference evidence="1 2" key="1">
    <citation type="submission" date="2020-02" db="EMBL/GenBank/DDBJ databases">
        <title>Albibacoteraceae fam. nov., the first described family within the subdivision 4 Verrucomicrobia.</title>
        <authorList>
            <person name="Xi F."/>
        </authorList>
    </citation>
    <scope>NUCLEOTIDE SEQUENCE [LARGE SCALE GENOMIC DNA]</scope>
    <source>
        <strain evidence="1 2">CK1056</strain>
    </source>
</reference>
<dbReference type="EMBL" id="JAAGNX010000003">
    <property type="protein sequence ID" value="NDV63146.1"/>
    <property type="molecule type" value="Genomic_DNA"/>
</dbReference>
<protein>
    <submittedName>
        <fullName evidence="1">Uncharacterized protein</fullName>
    </submittedName>
</protein>
<accession>A0A6B2M472</accession>
<evidence type="ECO:0000313" key="1">
    <source>
        <dbReference type="EMBL" id="NDV63146.1"/>
    </source>
</evidence>
<gene>
    <name evidence="1" type="ORF">G0Q06_11840</name>
</gene>
<dbReference type="RefSeq" id="WP_163966246.1">
    <property type="nucleotide sequence ID" value="NZ_JAAGNX010000003.1"/>
</dbReference>
<sequence length="351" mass="39614">MSFVPWHNSASQISSEALEYPANPDGNSSMRAFLDEQAFFGIRESYRRMIYCFSSGVVAANTDPPLAAQILQSLRPDPACLFTYLDSLEEAYRDAQESWKVDPIETTRAWHAAHAQVLRGLNELFDTRSSNANPESWYTLAFCAGVLARQRGTGGARYVLQKLARLRIRVEWYLFSFVIFHAQEREWFNWETPLQRFIGGCYTEIPTLQAIMPALFEQITTNIPEGVKHDPNESLFKGAFFAGVEAARSEPEILENIIQELANAPAEDTSADRIWLIKKHAVATCDPKKAYSQLWPDALVSISERFPEIVPDPESPARAMQLWATLQAIMDAGYWAGLYVGRPEAFETSKS</sequence>
<keyword evidence="2" id="KW-1185">Reference proteome</keyword>
<comment type="caution">
    <text evidence="1">The sequence shown here is derived from an EMBL/GenBank/DDBJ whole genome shotgun (WGS) entry which is preliminary data.</text>
</comment>
<organism evidence="1 2">
    <name type="scientific">Oceanipulchritudo coccoides</name>
    <dbReference type="NCBI Taxonomy" id="2706888"/>
    <lineage>
        <taxon>Bacteria</taxon>
        <taxon>Pseudomonadati</taxon>
        <taxon>Verrucomicrobiota</taxon>
        <taxon>Opitutia</taxon>
        <taxon>Puniceicoccales</taxon>
        <taxon>Oceanipulchritudinaceae</taxon>
        <taxon>Oceanipulchritudo</taxon>
    </lineage>
</organism>
<name>A0A6B2M472_9BACT</name>
<proteinExistence type="predicted"/>
<dbReference type="AlphaFoldDB" id="A0A6B2M472"/>
<dbReference type="Proteomes" id="UP000478417">
    <property type="component" value="Unassembled WGS sequence"/>
</dbReference>
<evidence type="ECO:0000313" key="2">
    <source>
        <dbReference type="Proteomes" id="UP000478417"/>
    </source>
</evidence>